<reference evidence="1 3" key="1">
    <citation type="submission" date="2016-02" db="EMBL/GenBank/DDBJ databases">
        <authorList>
            <person name="Wen L."/>
            <person name="He K."/>
            <person name="Yang H."/>
        </authorList>
    </citation>
    <scope>NUCLEOTIDE SEQUENCE [LARGE SCALE GENOMIC DNA]</scope>
    <source>
        <strain evidence="1">Trichococcus_R210</strain>
    </source>
</reference>
<protein>
    <submittedName>
        <fullName evidence="2">DNA polymerase-3 subunit delta</fullName>
    </submittedName>
    <submittedName>
        <fullName evidence="1">Dna polymerase iii delta subunit</fullName>
    </submittedName>
</protein>
<dbReference type="EMBL" id="FNYT01000043">
    <property type="protein sequence ID" value="SEJ94242.1"/>
    <property type="molecule type" value="Genomic_DNA"/>
</dbReference>
<dbReference type="InterPro" id="IPR004622">
    <property type="entry name" value="DNA_pol_HolB"/>
</dbReference>
<evidence type="ECO:0000313" key="2">
    <source>
        <dbReference type="EMBL" id="SEJ94242.1"/>
    </source>
</evidence>
<dbReference type="InterPro" id="IPR027417">
    <property type="entry name" value="P-loop_NTPase"/>
</dbReference>
<organism evidence="1 3">
    <name type="scientific">Trichococcus ilyis</name>
    <dbReference type="NCBI Taxonomy" id="640938"/>
    <lineage>
        <taxon>Bacteria</taxon>
        <taxon>Bacillati</taxon>
        <taxon>Bacillota</taxon>
        <taxon>Bacilli</taxon>
        <taxon>Lactobacillales</taxon>
        <taxon>Carnobacteriaceae</taxon>
        <taxon>Trichococcus</taxon>
    </lineage>
</organism>
<reference evidence="2 4" key="2">
    <citation type="submission" date="2016-10" db="EMBL/GenBank/DDBJ databases">
        <authorList>
            <person name="Varghese N."/>
            <person name="Submissions S."/>
        </authorList>
    </citation>
    <scope>NUCLEOTIDE SEQUENCE [LARGE SCALE GENOMIC DNA]</scope>
    <source>
        <strain evidence="2 4">DSM 22150</strain>
    </source>
</reference>
<dbReference type="GO" id="GO:0006261">
    <property type="term" value="P:DNA-templated DNA replication"/>
    <property type="evidence" value="ECO:0007669"/>
    <property type="project" value="TreeGrafter"/>
</dbReference>
<dbReference type="Proteomes" id="UP000076878">
    <property type="component" value="Unassembled WGS sequence"/>
</dbReference>
<dbReference type="Pfam" id="PF13177">
    <property type="entry name" value="DNA_pol3_delta2"/>
    <property type="match status" value="1"/>
</dbReference>
<dbReference type="EMBL" id="FJNB01000034">
    <property type="protein sequence ID" value="CZR10269.1"/>
    <property type="molecule type" value="Genomic_DNA"/>
</dbReference>
<keyword evidence="4" id="KW-1185">Reference proteome</keyword>
<evidence type="ECO:0000313" key="3">
    <source>
        <dbReference type="Proteomes" id="UP000076878"/>
    </source>
</evidence>
<sequence length="334" mass="38305">MTKERMDGVTQLLMKQQPELLERFQRTIREKRLVHAYLFEGARGTGKEELARWIAQALFCEDLQDDQPCGRCSHCLRIAAGEFPDVTEISPDGNTIKVNQVRELKADLSKSGMEGSRKIYLIYDAEKMTVSASNSLLTFLEEPQHDTYLILMTSAKENILPTIRSRCQIVHFQVVNKQALGETLEAQGIQPENAALLAAITNNQEEALLLNQEESFHESKRRSWAWFQLMTDKNPQAFVFVQTDLMDGLKDKNDGHFFLDLLLFCYRDLLYTKYSNLQAVVNKNRGKEYERIAEKLHPQEITRQMENILNGKKHLEANVQLQGVLEEIALGNSL</sequence>
<dbReference type="NCBIfam" id="TIGR00678">
    <property type="entry name" value="holB"/>
    <property type="match status" value="1"/>
</dbReference>
<dbReference type="AlphaFoldDB" id="A0A143Z7X2"/>
<accession>A0A143Z7X2</accession>
<dbReference type="GO" id="GO:0003887">
    <property type="term" value="F:DNA-directed DNA polymerase activity"/>
    <property type="evidence" value="ECO:0007669"/>
    <property type="project" value="InterPro"/>
</dbReference>
<dbReference type="SUPFAM" id="SSF52540">
    <property type="entry name" value="P-loop containing nucleoside triphosphate hydrolases"/>
    <property type="match status" value="1"/>
</dbReference>
<dbReference type="Gene3D" id="3.40.50.300">
    <property type="entry name" value="P-loop containing nucleotide triphosphate hydrolases"/>
    <property type="match status" value="1"/>
</dbReference>
<dbReference type="Proteomes" id="UP000199280">
    <property type="component" value="Unassembled WGS sequence"/>
</dbReference>
<evidence type="ECO:0000313" key="1">
    <source>
        <dbReference type="EMBL" id="CZR10269.1"/>
    </source>
</evidence>
<dbReference type="CDD" id="cd00009">
    <property type="entry name" value="AAA"/>
    <property type="match status" value="1"/>
</dbReference>
<dbReference type="NCBIfam" id="NF005972">
    <property type="entry name" value="PRK08058.1"/>
    <property type="match status" value="1"/>
</dbReference>
<evidence type="ECO:0000313" key="4">
    <source>
        <dbReference type="Proteomes" id="UP000199280"/>
    </source>
</evidence>
<dbReference type="STRING" id="640938.TR210_2891"/>
<dbReference type="PANTHER" id="PTHR11669">
    <property type="entry name" value="REPLICATION FACTOR C / DNA POLYMERASE III GAMMA-TAU SUBUNIT"/>
    <property type="match status" value="1"/>
</dbReference>
<dbReference type="InterPro" id="IPR050238">
    <property type="entry name" value="DNA_Rep/Repair_Clamp_Loader"/>
</dbReference>
<dbReference type="GO" id="GO:0008408">
    <property type="term" value="F:3'-5' exonuclease activity"/>
    <property type="evidence" value="ECO:0007669"/>
    <property type="project" value="InterPro"/>
</dbReference>
<dbReference type="PANTHER" id="PTHR11669:SF8">
    <property type="entry name" value="DNA POLYMERASE III SUBUNIT DELTA"/>
    <property type="match status" value="1"/>
</dbReference>
<dbReference type="OrthoDB" id="9810148at2"/>
<name>A0A143Z7X2_9LACT</name>
<gene>
    <name evidence="2" type="ORF">SAMN05216375_14313</name>
    <name evidence="1" type="ORF">TR210_2891</name>
</gene>
<proteinExistence type="predicted"/>
<dbReference type="FunFam" id="3.40.50.300:FF:001255">
    <property type="entry name" value="DNA polymerase III subunit delta"/>
    <property type="match status" value="1"/>
</dbReference>